<dbReference type="PANTHER" id="PTHR33180:SF31">
    <property type="entry name" value="POLYPROTEIN PROTEIN"/>
    <property type="match status" value="1"/>
</dbReference>
<dbReference type="GO" id="GO:0009523">
    <property type="term" value="C:photosystem II"/>
    <property type="evidence" value="ECO:0000318"/>
    <property type="project" value="GO_Central"/>
</dbReference>
<feature type="region of interest" description="Disordered" evidence="1">
    <location>
        <begin position="90"/>
        <end position="113"/>
    </location>
</feature>
<protein>
    <recommendedName>
        <fullName evidence="2">Putative plant transposon protein domain-containing protein</fullName>
    </recommendedName>
</protein>
<feature type="compositionally biased region" description="Low complexity" evidence="1">
    <location>
        <begin position="621"/>
        <end position="637"/>
    </location>
</feature>
<feature type="region of interest" description="Disordered" evidence="1">
    <location>
        <begin position="305"/>
        <end position="335"/>
    </location>
</feature>
<dbReference type="InterPro" id="IPR046796">
    <property type="entry name" value="Transposase_32_dom"/>
</dbReference>
<name>M1DIV3_SOLTU</name>
<proteinExistence type="predicted"/>
<evidence type="ECO:0000313" key="3">
    <source>
        <dbReference type="EnsemblPlants" id="PGSC0003DMT400089757"/>
    </source>
</evidence>
<dbReference type="Pfam" id="PF20167">
    <property type="entry name" value="Transposase_32"/>
    <property type="match status" value="1"/>
</dbReference>
<dbReference type="HOGENOM" id="CLU_029307_1_1_1"/>
<dbReference type="PANTHER" id="PTHR33180">
    <property type="entry name" value="PHOTOSYSTEM II CP43 REACTION CENTER PROTEIN"/>
    <property type="match status" value="1"/>
</dbReference>
<dbReference type="Gramene" id="PGSC0003DMT400089757">
    <property type="protein sequence ID" value="PGSC0003DMT400089757"/>
    <property type="gene ID" value="PGSC0003DMG400039328"/>
</dbReference>
<dbReference type="InParanoid" id="M1DIV3"/>
<evidence type="ECO:0000313" key="4">
    <source>
        <dbReference type="Proteomes" id="UP000011115"/>
    </source>
</evidence>
<evidence type="ECO:0000256" key="1">
    <source>
        <dbReference type="SAM" id="MobiDB-lite"/>
    </source>
</evidence>
<evidence type="ECO:0000259" key="2">
    <source>
        <dbReference type="Pfam" id="PF20167"/>
    </source>
</evidence>
<feature type="region of interest" description="Disordered" evidence="1">
    <location>
        <begin position="596"/>
        <end position="647"/>
    </location>
</feature>
<keyword evidence="4" id="KW-1185">Reference proteome</keyword>
<reference evidence="3" key="2">
    <citation type="submission" date="2015-06" db="UniProtKB">
        <authorList>
            <consortium name="EnsemblPlants"/>
        </authorList>
    </citation>
    <scope>IDENTIFICATION</scope>
    <source>
        <strain evidence="3">DM1-3 516 R44</strain>
    </source>
</reference>
<dbReference type="AlphaFoldDB" id="M1DIV3"/>
<reference evidence="4" key="1">
    <citation type="journal article" date="2011" name="Nature">
        <title>Genome sequence and analysis of the tuber crop potato.</title>
        <authorList>
            <consortium name="The Potato Genome Sequencing Consortium"/>
        </authorList>
    </citation>
    <scope>NUCLEOTIDE SEQUENCE [LARGE SCALE GENOMIC DNA]</scope>
    <source>
        <strain evidence="4">cv. DM1-3 516 R44</strain>
    </source>
</reference>
<feature type="compositionally biased region" description="Low complexity" evidence="1">
    <location>
        <begin position="319"/>
        <end position="334"/>
    </location>
</feature>
<accession>M1DIV3</accession>
<organism evidence="3 4">
    <name type="scientific">Solanum tuberosum</name>
    <name type="common">Potato</name>
    <dbReference type="NCBI Taxonomy" id="4113"/>
    <lineage>
        <taxon>Eukaryota</taxon>
        <taxon>Viridiplantae</taxon>
        <taxon>Streptophyta</taxon>
        <taxon>Embryophyta</taxon>
        <taxon>Tracheophyta</taxon>
        <taxon>Spermatophyta</taxon>
        <taxon>Magnoliopsida</taxon>
        <taxon>eudicotyledons</taxon>
        <taxon>Gunneridae</taxon>
        <taxon>Pentapetalae</taxon>
        <taxon>asterids</taxon>
        <taxon>lamiids</taxon>
        <taxon>Solanales</taxon>
        <taxon>Solanaceae</taxon>
        <taxon>Solanoideae</taxon>
        <taxon>Solaneae</taxon>
        <taxon>Solanum</taxon>
    </lineage>
</organism>
<dbReference type="PaxDb" id="4113-PGSC0003DMT400089757"/>
<dbReference type="EnsemblPlants" id="PGSC0003DMT400089757">
    <property type="protein sequence ID" value="PGSC0003DMT400089757"/>
    <property type="gene ID" value="PGSC0003DMG400039328"/>
</dbReference>
<dbReference type="GO" id="GO:0009579">
    <property type="term" value="C:thylakoid"/>
    <property type="evidence" value="ECO:0000318"/>
    <property type="project" value="GO_Central"/>
</dbReference>
<feature type="domain" description="Putative plant transposon protein" evidence="2">
    <location>
        <begin position="378"/>
        <end position="568"/>
    </location>
</feature>
<sequence>MMTQLNILAKNVMGAGTKSVNDVSVGGVNPEEAKFEALYNEKVNFLSNQGGGYRANYPRPGGNQGWNRDEGWRYRDREWRDRNTPWKERVGENDRYVPPHERQKPKDSEGGRMEDMLSRILNKVEGSDKVLKEMKEDVSTLNQTVTSHSVSFKKLETQMGQISSHLNPRQQGGLPSDTMVEKWNVFEKCRLASQESSRRLAEEVGEPDLDRRWTHKNSRWGSVKFDGPMDKSVTCRIGQRSRFCPRGPVKLSEVSHHSVDRRVVQRERLIPLKGPRTADMARTNWDESGIPPRKRAWGIAINERAVASNKKGKKEPSKGGKVPAPAQTVAQAPPLQGPPPWLLNSLKAEGLRTILEEKRLSTDSVVDRYPLVWDTLWFHKFDIFTRPRGLYIPTSVREFYTAYGDLVPQGKKKARTFRPVASLVVRGRTVGCSSDNINVVLDRAIGFEHEYEGFATSQSLDDLKASLAPLISDTTPRWIEAGAPIEKKDLNIAAQYWFVFINNFIIPSQNESILLHPKAACLGSIIAKKLLNLGLIIEHEMAMRAKQRQTSLPFPVFITELCRRAGVPRDETRDIEVTPTSSIDIRRIDAEYKWDEKNRRREAPVDASPEVDVESIPAEASLPTPASGTSGTPTSTPFQAPGSSAAS</sequence>
<dbReference type="Proteomes" id="UP000011115">
    <property type="component" value="Unassembled WGS sequence"/>
</dbReference>